<dbReference type="WBParaSite" id="scf7180000420162.g4829">
    <property type="protein sequence ID" value="scf7180000420162.g4829"/>
    <property type="gene ID" value="scf7180000420162.g4829"/>
</dbReference>
<dbReference type="GO" id="GO:0005524">
    <property type="term" value="F:ATP binding"/>
    <property type="evidence" value="ECO:0007669"/>
    <property type="project" value="InterPro"/>
</dbReference>
<keyword evidence="2" id="KW-0732">Signal</keyword>
<evidence type="ECO:0000259" key="3">
    <source>
        <dbReference type="PROSITE" id="PS50011"/>
    </source>
</evidence>
<feature type="chain" id="PRO_5037688302" evidence="2">
    <location>
        <begin position="23"/>
        <end position="797"/>
    </location>
</feature>
<dbReference type="InterPro" id="IPR000719">
    <property type="entry name" value="Prot_kinase_dom"/>
</dbReference>
<dbReference type="PANTHER" id="PTHR44329">
    <property type="entry name" value="SERINE/THREONINE-PROTEIN KINASE TNNI3K-RELATED"/>
    <property type="match status" value="1"/>
</dbReference>
<dbReference type="SMART" id="SM00220">
    <property type="entry name" value="S_TKc"/>
    <property type="match status" value="1"/>
</dbReference>
<protein>
    <submittedName>
        <fullName evidence="5">Protein kinase domain-containing protein</fullName>
    </submittedName>
</protein>
<dbReference type="InterPro" id="IPR011009">
    <property type="entry name" value="Kinase-like_dom_sf"/>
</dbReference>
<accession>A0A915NR88</accession>
<feature type="compositionally biased region" description="Basic and acidic residues" evidence="1">
    <location>
        <begin position="278"/>
        <end position="291"/>
    </location>
</feature>
<proteinExistence type="predicted"/>
<evidence type="ECO:0000313" key="4">
    <source>
        <dbReference type="Proteomes" id="UP000887560"/>
    </source>
</evidence>
<feature type="domain" description="Protein kinase" evidence="3">
    <location>
        <begin position="530"/>
        <end position="797"/>
    </location>
</feature>
<dbReference type="Proteomes" id="UP000887560">
    <property type="component" value="Unplaced"/>
</dbReference>
<feature type="compositionally biased region" description="Basic and acidic residues" evidence="1">
    <location>
        <begin position="326"/>
        <end position="335"/>
    </location>
</feature>
<sequence length="797" mass="91504">MKLPNNNFTIFILLLYPVIILGSHETNQAFERFTRENDLSRLKVENRSKPLMEQLKSEVLFRNEKELKNLQEKKNRSEKPETLGHKLQKLKDAELKSELLRNSKMNNMEPPRMGTSCRPLKSDFVGESQLLQGEKMKPINTKDKSFYYHTKEDLKQPNSTSSYFRTYEPPNSDQIEKSQLLLGDIIKPINTKERSRHTDLKEPHGTLKSHFAEESQNPIIMKESSHIYAANELKQPHTASSFFRTQRSQTKLHSDYDRLYNNTGDPQIEPRLNSIRTKPKENVQNKAHKIEGGQAKTPSSASSLLRKITALTTRNTKVTSSHKQSNKYERRESNVSDKSSIFSSNYSLMSESEKYSTSSSKSSLSDHFHGESSHPSKNDTEQDEFDFNLGGNLPKLSKLRLKPNKTEEKEEKLIEVEKTSNPKSPFSRILSSITPRILTRSLTPKNLTPRSLTPTNLTPRSLTPTNLTPRSKTPNFSAAKLYEKIKSYERRKSSIFSSSSNLILINFKSHFTKRDPFTYEYKEVEGSVLVFLDKMIGKGGVAEVYRGIFCDGPNEIEVAVKLFSYSTSSIKFETLEDLLRDPKNEMDIFEAFYNQNYSDQSGIIKMFDGGEIQNIVYADQDTRVGFKYLIVTELGGDNFFKYMEDKISIRKKLSESEIMTELVQPATCLIQIHNAAIHMDFKPENLVFDSKNNLKAIDFGGSILLPKRKSRSNGIRVERKTTSFYLMPPEINTPLKSELNTHFKSKDFATYNEEYATTKTDIWEFGIFIFQIILLNDNQLSVGSFDKLTNDLINFLI</sequence>
<feature type="compositionally biased region" description="Basic and acidic residues" evidence="1">
    <location>
        <begin position="364"/>
        <end position="380"/>
    </location>
</feature>
<evidence type="ECO:0000313" key="5">
    <source>
        <dbReference type="WBParaSite" id="scf7180000420162.g4829"/>
    </source>
</evidence>
<feature type="compositionally biased region" description="Polar residues" evidence="1">
    <location>
        <begin position="310"/>
        <end position="323"/>
    </location>
</feature>
<evidence type="ECO:0000256" key="2">
    <source>
        <dbReference type="SAM" id="SignalP"/>
    </source>
</evidence>
<feature type="region of interest" description="Disordered" evidence="1">
    <location>
        <begin position="276"/>
        <end position="338"/>
    </location>
</feature>
<dbReference type="Pfam" id="PF00069">
    <property type="entry name" value="Pkinase"/>
    <property type="match status" value="1"/>
</dbReference>
<dbReference type="InterPro" id="IPR051681">
    <property type="entry name" value="Ser/Thr_Kinases-Pseudokinases"/>
</dbReference>
<feature type="region of interest" description="Disordered" evidence="1">
    <location>
        <begin position="444"/>
        <end position="470"/>
    </location>
</feature>
<name>A0A915NR88_9BILA</name>
<dbReference type="AlphaFoldDB" id="A0A915NR88"/>
<organism evidence="4 5">
    <name type="scientific">Meloidogyne floridensis</name>
    <dbReference type="NCBI Taxonomy" id="298350"/>
    <lineage>
        <taxon>Eukaryota</taxon>
        <taxon>Metazoa</taxon>
        <taxon>Ecdysozoa</taxon>
        <taxon>Nematoda</taxon>
        <taxon>Chromadorea</taxon>
        <taxon>Rhabditida</taxon>
        <taxon>Tylenchina</taxon>
        <taxon>Tylenchomorpha</taxon>
        <taxon>Tylenchoidea</taxon>
        <taxon>Meloidogynidae</taxon>
        <taxon>Meloidogyninae</taxon>
        <taxon>Meloidogyne</taxon>
    </lineage>
</organism>
<keyword evidence="4" id="KW-1185">Reference proteome</keyword>
<dbReference type="GO" id="GO:0004674">
    <property type="term" value="F:protein serine/threonine kinase activity"/>
    <property type="evidence" value="ECO:0007669"/>
    <property type="project" value="TreeGrafter"/>
</dbReference>
<dbReference type="Gene3D" id="1.10.510.10">
    <property type="entry name" value="Transferase(Phosphotransferase) domain 1"/>
    <property type="match status" value="1"/>
</dbReference>
<dbReference type="SUPFAM" id="SSF56112">
    <property type="entry name" value="Protein kinase-like (PK-like)"/>
    <property type="match status" value="1"/>
</dbReference>
<feature type="region of interest" description="Disordered" evidence="1">
    <location>
        <begin position="357"/>
        <end position="390"/>
    </location>
</feature>
<dbReference type="PROSITE" id="PS50011">
    <property type="entry name" value="PROTEIN_KINASE_DOM"/>
    <property type="match status" value="1"/>
</dbReference>
<feature type="signal peptide" evidence="2">
    <location>
        <begin position="1"/>
        <end position="22"/>
    </location>
</feature>
<evidence type="ECO:0000256" key="1">
    <source>
        <dbReference type="SAM" id="MobiDB-lite"/>
    </source>
</evidence>
<reference evidence="5" key="1">
    <citation type="submission" date="2022-11" db="UniProtKB">
        <authorList>
            <consortium name="WormBaseParasite"/>
        </authorList>
    </citation>
    <scope>IDENTIFICATION</scope>
</reference>